<proteinExistence type="predicted"/>
<reference evidence="1 2" key="1">
    <citation type="journal article" date="2021" name="BMC Genomics">
        <title>Datura genome reveals duplications of psychoactive alkaloid biosynthetic genes and high mutation rate following tissue culture.</title>
        <authorList>
            <person name="Rajewski A."/>
            <person name="Carter-House D."/>
            <person name="Stajich J."/>
            <person name="Litt A."/>
        </authorList>
    </citation>
    <scope>NUCLEOTIDE SEQUENCE [LARGE SCALE GENOMIC DNA]</scope>
    <source>
        <strain evidence="1">AR-01</strain>
    </source>
</reference>
<dbReference type="EMBL" id="JACEIK010017145">
    <property type="protein sequence ID" value="MCE5165795.1"/>
    <property type="molecule type" value="Genomic_DNA"/>
</dbReference>
<protein>
    <submittedName>
        <fullName evidence="1">Uncharacterized protein</fullName>
    </submittedName>
</protein>
<comment type="caution">
    <text evidence="1">The sequence shown here is derived from an EMBL/GenBank/DDBJ whole genome shotgun (WGS) entry which is preliminary data.</text>
</comment>
<sequence length="114" mass="13065">MAHLEQELEILREELRQVRDLTKAQFKQNPYVPNVIPNSPPVVRTAPNFSIPTQVDTMPTNPEMQHILGSHIATSYETHTPHVYAVEAPAFIEPVTIRVPYEVDQYAEMEKDVE</sequence>
<dbReference type="Proteomes" id="UP000823775">
    <property type="component" value="Unassembled WGS sequence"/>
</dbReference>
<evidence type="ECO:0000313" key="2">
    <source>
        <dbReference type="Proteomes" id="UP000823775"/>
    </source>
</evidence>
<organism evidence="1 2">
    <name type="scientific">Datura stramonium</name>
    <name type="common">Jimsonweed</name>
    <name type="synonym">Common thornapple</name>
    <dbReference type="NCBI Taxonomy" id="4076"/>
    <lineage>
        <taxon>Eukaryota</taxon>
        <taxon>Viridiplantae</taxon>
        <taxon>Streptophyta</taxon>
        <taxon>Embryophyta</taxon>
        <taxon>Tracheophyta</taxon>
        <taxon>Spermatophyta</taxon>
        <taxon>Magnoliopsida</taxon>
        <taxon>eudicotyledons</taxon>
        <taxon>Gunneridae</taxon>
        <taxon>Pentapetalae</taxon>
        <taxon>asterids</taxon>
        <taxon>lamiids</taxon>
        <taxon>Solanales</taxon>
        <taxon>Solanaceae</taxon>
        <taxon>Solanoideae</taxon>
        <taxon>Datureae</taxon>
        <taxon>Datura</taxon>
    </lineage>
</organism>
<name>A0ABS8Y5E0_DATST</name>
<keyword evidence="2" id="KW-1185">Reference proteome</keyword>
<accession>A0ABS8Y5E0</accession>
<gene>
    <name evidence="1" type="ORF">HAX54_012325</name>
</gene>
<evidence type="ECO:0000313" key="1">
    <source>
        <dbReference type="EMBL" id="MCE5165795.1"/>
    </source>
</evidence>